<keyword evidence="4" id="KW-0812">Transmembrane</keyword>
<keyword evidence="2" id="KW-0378">Hydrolase</keyword>
<dbReference type="PANTHER" id="PTHR30231">
    <property type="entry name" value="DNA POLYMERASE III SUBUNIT EPSILON"/>
    <property type="match status" value="1"/>
</dbReference>
<dbReference type="SMART" id="SM00479">
    <property type="entry name" value="EXOIII"/>
    <property type="match status" value="1"/>
</dbReference>
<dbReference type="SUPFAM" id="SSF53098">
    <property type="entry name" value="Ribonuclease H-like"/>
    <property type="match status" value="1"/>
</dbReference>
<dbReference type="Gene3D" id="3.30.420.10">
    <property type="entry name" value="Ribonuclease H-like superfamily/Ribonuclease H"/>
    <property type="match status" value="1"/>
</dbReference>
<dbReference type="KEGG" id="aswu:HUW51_23110"/>
<evidence type="ECO:0000313" key="6">
    <source>
        <dbReference type="EMBL" id="QNF35456.1"/>
    </source>
</evidence>
<organism evidence="6 7">
    <name type="scientific">Adhaeribacter swui</name>
    <dbReference type="NCBI Taxonomy" id="2086471"/>
    <lineage>
        <taxon>Bacteria</taxon>
        <taxon>Pseudomonadati</taxon>
        <taxon>Bacteroidota</taxon>
        <taxon>Cytophagia</taxon>
        <taxon>Cytophagales</taxon>
        <taxon>Hymenobacteraceae</taxon>
        <taxon>Adhaeribacter</taxon>
    </lineage>
</organism>
<keyword evidence="4" id="KW-0472">Membrane</keyword>
<dbReference type="InterPro" id="IPR013520">
    <property type="entry name" value="Ribonucl_H"/>
</dbReference>
<evidence type="ECO:0000256" key="2">
    <source>
        <dbReference type="ARBA" id="ARBA00022801"/>
    </source>
</evidence>
<evidence type="ECO:0000256" key="1">
    <source>
        <dbReference type="ARBA" id="ARBA00022722"/>
    </source>
</evidence>
<keyword evidence="7" id="KW-1185">Reference proteome</keyword>
<name>A0A7G7GE72_9BACT</name>
<keyword evidence="1" id="KW-0540">Nuclease</keyword>
<keyword evidence="3 6" id="KW-0269">Exonuclease</keyword>
<keyword evidence="4" id="KW-1133">Transmembrane helix</keyword>
<dbReference type="PANTHER" id="PTHR30231:SF4">
    <property type="entry name" value="PROTEIN NEN2"/>
    <property type="match status" value="1"/>
</dbReference>
<dbReference type="InterPro" id="IPR012337">
    <property type="entry name" value="RNaseH-like_sf"/>
</dbReference>
<dbReference type="EMBL" id="CP055156">
    <property type="protein sequence ID" value="QNF35456.1"/>
    <property type="molecule type" value="Genomic_DNA"/>
</dbReference>
<dbReference type="Proteomes" id="UP000515237">
    <property type="component" value="Chromosome"/>
</dbReference>
<dbReference type="RefSeq" id="WP_185271947.1">
    <property type="nucleotide sequence ID" value="NZ_CP055156.1"/>
</dbReference>
<evidence type="ECO:0000313" key="7">
    <source>
        <dbReference type="Proteomes" id="UP000515237"/>
    </source>
</evidence>
<dbReference type="CDD" id="cd06127">
    <property type="entry name" value="DEDDh"/>
    <property type="match status" value="1"/>
</dbReference>
<evidence type="ECO:0000256" key="4">
    <source>
        <dbReference type="SAM" id="Phobius"/>
    </source>
</evidence>
<evidence type="ECO:0000256" key="3">
    <source>
        <dbReference type="ARBA" id="ARBA00022839"/>
    </source>
</evidence>
<reference evidence="6 7" key="1">
    <citation type="journal article" date="2018" name="Int. J. Syst. Evol. Microbiol.">
        <title>Adhaeribacter swui sp. nov., isolated from wet mud.</title>
        <authorList>
            <person name="Kim D.U."/>
            <person name="Kim K.W."/>
            <person name="Kang M.S."/>
            <person name="Kim J.Y."/>
            <person name="Jang J.H."/>
            <person name="Kim M.K."/>
        </authorList>
    </citation>
    <scope>NUCLEOTIDE SEQUENCE [LARGE SCALE GENOMIC DNA]</scope>
    <source>
        <strain evidence="6 7">KCTC 52873</strain>
    </source>
</reference>
<sequence>MREYLLFIDTEASGLPKNWNAPFSLAGNWPYAVQVSWLIYTRDGQQIKFENHYINEPDFQITPSAFNVHGITHDFLEKQGESRRSILTLLADDLQQYQPLIVGHFMKFDASVLGADYYRIGWKNPLDLLPTFCTMEATTSYVRNPRIKYLRLGDLYYILFKNNLEQQHNALVDVRATADCFFELVKRREIDLSAILQQEIKQKPTPATLEIKPPPRKIKYGIVAFILFLLTLLLYYWL</sequence>
<dbReference type="InterPro" id="IPR036397">
    <property type="entry name" value="RNaseH_sf"/>
</dbReference>
<proteinExistence type="predicted"/>
<feature type="transmembrane region" description="Helical" evidence="4">
    <location>
        <begin position="220"/>
        <end position="237"/>
    </location>
</feature>
<dbReference type="GO" id="GO:0003676">
    <property type="term" value="F:nucleic acid binding"/>
    <property type="evidence" value="ECO:0007669"/>
    <property type="project" value="InterPro"/>
</dbReference>
<dbReference type="GO" id="GO:0006259">
    <property type="term" value="P:DNA metabolic process"/>
    <property type="evidence" value="ECO:0007669"/>
    <property type="project" value="UniProtKB-ARBA"/>
</dbReference>
<dbReference type="GO" id="GO:0008408">
    <property type="term" value="F:3'-5' exonuclease activity"/>
    <property type="evidence" value="ECO:0007669"/>
    <property type="project" value="TreeGrafter"/>
</dbReference>
<evidence type="ECO:0000259" key="5">
    <source>
        <dbReference type="SMART" id="SM00479"/>
    </source>
</evidence>
<protein>
    <submittedName>
        <fullName evidence="6">3'-5' exonuclease</fullName>
    </submittedName>
</protein>
<gene>
    <name evidence="6" type="ORF">HUW51_23110</name>
</gene>
<feature type="domain" description="Exonuclease" evidence="5">
    <location>
        <begin position="4"/>
        <end position="190"/>
    </location>
</feature>
<accession>A0A7G7GE72</accession>
<dbReference type="Pfam" id="PF00929">
    <property type="entry name" value="RNase_T"/>
    <property type="match status" value="1"/>
</dbReference>
<dbReference type="AlphaFoldDB" id="A0A7G7GE72"/>